<evidence type="ECO:0000313" key="12">
    <source>
        <dbReference type="Proteomes" id="UP000278962"/>
    </source>
</evidence>
<feature type="transmembrane region" description="Helical" evidence="9">
    <location>
        <begin position="122"/>
        <end position="141"/>
    </location>
</feature>
<evidence type="ECO:0000256" key="5">
    <source>
        <dbReference type="ARBA" id="ARBA00022741"/>
    </source>
</evidence>
<dbReference type="Gene3D" id="3.30.565.10">
    <property type="entry name" value="Histidine kinase-like ATPase, C-terminal domain"/>
    <property type="match status" value="1"/>
</dbReference>
<feature type="transmembrane region" description="Helical" evidence="9">
    <location>
        <begin position="31"/>
        <end position="47"/>
    </location>
</feature>
<keyword evidence="12" id="KW-1185">Reference proteome</keyword>
<accession>A0A660LCE0</accession>
<evidence type="ECO:0000256" key="1">
    <source>
        <dbReference type="ARBA" id="ARBA00000085"/>
    </source>
</evidence>
<dbReference type="GO" id="GO:0000155">
    <property type="term" value="F:phosphorelay sensor kinase activity"/>
    <property type="evidence" value="ECO:0007669"/>
    <property type="project" value="InterPro"/>
</dbReference>
<feature type="transmembrane region" description="Helical" evidence="9">
    <location>
        <begin position="86"/>
        <end position="110"/>
    </location>
</feature>
<dbReference type="Pfam" id="PF07730">
    <property type="entry name" value="HisKA_3"/>
    <property type="match status" value="1"/>
</dbReference>
<evidence type="ECO:0000256" key="3">
    <source>
        <dbReference type="ARBA" id="ARBA00022553"/>
    </source>
</evidence>
<dbReference type="PANTHER" id="PTHR24421:SF10">
    <property type="entry name" value="NITRATE_NITRITE SENSOR PROTEIN NARQ"/>
    <property type="match status" value="1"/>
</dbReference>
<evidence type="ECO:0000256" key="9">
    <source>
        <dbReference type="SAM" id="Phobius"/>
    </source>
</evidence>
<dbReference type="SMART" id="SM00387">
    <property type="entry name" value="HATPase_c"/>
    <property type="match status" value="1"/>
</dbReference>
<evidence type="ECO:0000259" key="10">
    <source>
        <dbReference type="SMART" id="SM00387"/>
    </source>
</evidence>
<keyword evidence="4" id="KW-0808">Transferase</keyword>
<dbReference type="OrthoDB" id="227596at2"/>
<dbReference type="Proteomes" id="UP000278962">
    <property type="component" value="Unassembled WGS sequence"/>
</dbReference>
<dbReference type="InterPro" id="IPR036890">
    <property type="entry name" value="HATPase_C_sf"/>
</dbReference>
<feature type="domain" description="Histidine kinase/HSP90-like ATPase" evidence="10">
    <location>
        <begin position="278"/>
        <end position="367"/>
    </location>
</feature>
<evidence type="ECO:0000256" key="4">
    <source>
        <dbReference type="ARBA" id="ARBA00022679"/>
    </source>
</evidence>
<dbReference type="CDD" id="cd16917">
    <property type="entry name" value="HATPase_UhpB-NarQ-NarX-like"/>
    <property type="match status" value="1"/>
</dbReference>
<sequence length="367" mass="38099">MRIDLGVAAALAAAITLTITGVTEPGSEAPDAVAYLLGLAASAWVLLRRASPLGALIGTILTLVLYYDLGYPAFSPAVALTPTAFFAALAGRAVPAACILGLAVVFSTGWRVLADEMPLDTVLGTNSLADVALFAAVIVLGEAVRSRRSWGEEVRARERLEAEQRAEEERLRIARELHDVMAHTIVGVSVQASVAADVIDDSPEAAKEALRAIRAQSTEAMAELRAVVGVLREGDQDTAPRAPAPGLDGLAGLVELTHGAGVEVAVAVDGTARPLPKAIDMTAYRIIQESLTNVIRHARTPAARVHVRYDPAALVLEIADDGVGGTANGSGHGVLGMRERAAAVGGTLTAERAPEGGFRVRATLPTP</sequence>
<dbReference type="InterPro" id="IPR003594">
    <property type="entry name" value="HATPase_dom"/>
</dbReference>
<evidence type="ECO:0000256" key="2">
    <source>
        <dbReference type="ARBA" id="ARBA00012438"/>
    </source>
</evidence>
<dbReference type="Gene3D" id="1.20.5.1930">
    <property type="match status" value="1"/>
</dbReference>
<evidence type="ECO:0000313" key="11">
    <source>
        <dbReference type="EMBL" id="RKQ92249.1"/>
    </source>
</evidence>
<keyword evidence="5" id="KW-0547">Nucleotide-binding</keyword>
<protein>
    <recommendedName>
        <fullName evidence="2">histidine kinase</fullName>
        <ecNumber evidence="2">2.7.13.3</ecNumber>
    </recommendedName>
</protein>
<gene>
    <name evidence="11" type="ORF">C8N24_2092</name>
</gene>
<dbReference type="AlphaFoldDB" id="A0A660LCE0"/>
<keyword evidence="9" id="KW-1133">Transmembrane helix</keyword>
<dbReference type="GO" id="GO:0046983">
    <property type="term" value="F:protein dimerization activity"/>
    <property type="evidence" value="ECO:0007669"/>
    <property type="project" value="InterPro"/>
</dbReference>
<keyword evidence="7" id="KW-0067">ATP-binding</keyword>
<dbReference type="EMBL" id="RBIL01000001">
    <property type="protein sequence ID" value="RKQ92249.1"/>
    <property type="molecule type" value="Genomic_DNA"/>
</dbReference>
<reference evidence="11 12" key="1">
    <citation type="submission" date="2018-10" db="EMBL/GenBank/DDBJ databases">
        <title>Genomic Encyclopedia of Archaeal and Bacterial Type Strains, Phase II (KMG-II): from individual species to whole genera.</title>
        <authorList>
            <person name="Goeker M."/>
        </authorList>
    </citation>
    <scope>NUCLEOTIDE SEQUENCE [LARGE SCALE GENOMIC DNA]</scope>
    <source>
        <strain evidence="11 12">DSM 14954</strain>
    </source>
</reference>
<proteinExistence type="predicted"/>
<dbReference type="EC" id="2.7.13.3" evidence="2"/>
<comment type="catalytic activity">
    <reaction evidence="1">
        <text>ATP + protein L-histidine = ADP + protein N-phospho-L-histidine.</text>
        <dbReference type="EC" id="2.7.13.3"/>
    </reaction>
</comment>
<dbReference type="PANTHER" id="PTHR24421">
    <property type="entry name" value="NITRATE/NITRITE SENSOR PROTEIN NARX-RELATED"/>
    <property type="match status" value="1"/>
</dbReference>
<evidence type="ECO:0000256" key="6">
    <source>
        <dbReference type="ARBA" id="ARBA00022777"/>
    </source>
</evidence>
<keyword evidence="9" id="KW-0812">Transmembrane</keyword>
<keyword evidence="8" id="KW-0902">Two-component regulatory system</keyword>
<dbReference type="RefSeq" id="WP_147447730.1">
    <property type="nucleotide sequence ID" value="NZ_RBIL01000001.1"/>
</dbReference>
<name>A0A660LCE0_9ACTN</name>
<dbReference type="InterPro" id="IPR050482">
    <property type="entry name" value="Sensor_HK_TwoCompSys"/>
</dbReference>
<keyword evidence="9" id="KW-0472">Membrane</keyword>
<comment type="caution">
    <text evidence="11">The sequence shown here is derived from an EMBL/GenBank/DDBJ whole genome shotgun (WGS) entry which is preliminary data.</text>
</comment>
<dbReference type="SUPFAM" id="SSF55874">
    <property type="entry name" value="ATPase domain of HSP90 chaperone/DNA topoisomerase II/histidine kinase"/>
    <property type="match status" value="1"/>
</dbReference>
<keyword evidence="3" id="KW-0597">Phosphoprotein</keyword>
<dbReference type="GO" id="GO:0016020">
    <property type="term" value="C:membrane"/>
    <property type="evidence" value="ECO:0007669"/>
    <property type="project" value="InterPro"/>
</dbReference>
<evidence type="ECO:0000256" key="8">
    <source>
        <dbReference type="ARBA" id="ARBA00023012"/>
    </source>
</evidence>
<dbReference type="GO" id="GO:0005524">
    <property type="term" value="F:ATP binding"/>
    <property type="evidence" value="ECO:0007669"/>
    <property type="project" value="UniProtKB-KW"/>
</dbReference>
<dbReference type="Pfam" id="PF02518">
    <property type="entry name" value="HATPase_c"/>
    <property type="match status" value="1"/>
</dbReference>
<organism evidence="11 12">
    <name type="scientific">Solirubrobacter pauli</name>
    <dbReference type="NCBI Taxonomy" id="166793"/>
    <lineage>
        <taxon>Bacteria</taxon>
        <taxon>Bacillati</taxon>
        <taxon>Actinomycetota</taxon>
        <taxon>Thermoleophilia</taxon>
        <taxon>Solirubrobacterales</taxon>
        <taxon>Solirubrobacteraceae</taxon>
        <taxon>Solirubrobacter</taxon>
    </lineage>
</organism>
<keyword evidence="6 11" id="KW-0418">Kinase</keyword>
<evidence type="ECO:0000256" key="7">
    <source>
        <dbReference type="ARBA" id="ARBA00022840"/>
    </source>
</evidence>
<feature type="transmembrane region" description="Helical" evidence="9">
    <location>
        <begin position="54"/>
        <end position="74"/>
    </location>
</feature>
<dbReference type="InterPro" id="IPR011712">
    <property type="entry name" value="Sig_transdc_His_kin_sub3_dim/P"/>
</dbReference>